<keyword evidence="1" id="KW-0732">Signal</keyword>
<proteinExistence type="predicted"/>
<organism evidence="2 3">
    <name type="scientific">Asticcacaulis excentricus (strain ATCC 15261 / DSM 4724 / KCTC 12464 / NCIMB 9791 / VKM B-1370 / CB 48)</name>
    <dbReference type="NCBI Taxonomy" id="573065"/>
    <lineage>
        <taxon>Bacteria</taxon>
        <taxon>Pseudomonadati</taxon>
        <taxon>Pseudomonadota</taxon>
        <taxon>Alphaproteobacteria</taxon>
        <taxon>Caulobacterales</taxon>
        <taxon>Caulobacteraceae</taxon>
        <taxon>Asticcacaulis</taxon>
    </lineage>
</organism>
<protein>
    <recommendedName>
        <fullName evidence="4">UrcA family protein</fullName>
    </recommendedName>
</protein>
<dbReference type="AlphaFoldDB" id="E8RQZ0"/>
<reference evidence="3" key="1">
    <citation type="submission" date="2010-12" db="EMBL/GenBank/DDBJ databases">
        <title>Complete sequence of chromosome 1 of Asticcacaulis excentricus CB 48.</title>
        <authorList>
            <consortium name="US DOE Joint Genome Institute"/>
            <person name="Lucas S."/>
            <person name="Copeland A."/>
            <person name="Lapidus A."/>
            <person name="Cheng J.-F."/>
            <person name="Bruce D."/>
            <person name="Goodwin L."/>
            <person name="Pitluck S."/>
            <person name="Teshima H."/>
            <person name="Davenport K."/>
            <person name="Detter J.C."/>
            <person name="Han C."/>
            <person name="Tapia R."/>
            <person name="Land M."/>
            <person name="Hauser L."/>
            <person name="Jeffries C."/>
            <person name="Kyrpides N."/>
            <person name="Ivanova N."/>
            <person name="Ovchinnikova G."/>
            <person name="Brun Y.V."/>
            <person name="Woyke T."/>
        </authorList>
    </citation>
    <scope>NUCLEOTIDE SEQUENCE [LARGE SCALE GENOMIC DNA]</scope>
    <source>
        <strain evidence="3">ATCC 15261 / DSM 4724 / KCTC 12464 / NCIMB 9791 / VKM B-1370 / CB 48</strain>
    </source>
</reference>
<evidence type="ECO:0008006" key="4">
    <source>
        <dbReference type="Google" id="ProtNLM"/>
    </source>
</evidence>
<dbReference type="HOGENOM" id="CLU_1988045_0_0_5"/>
<dbReference type="KEGG" id="aex:Astex_0564"/>
<name>E8RQZ0_ASTEC</name>
<gene>
    <name evidence="2" type="ordered locus">Astex_0564</name>
</gene>
<evidence type="ECO:0000313" key="2">
    <source>
        <dbReference type="EMBL" id="ADU12253.1"/>
    </source>
</evidence>
<dbReference type="EMBL" id="CP002395">
    <property type="protein sequence ID" value="ADU12253.1"/>
    <property type="molecule type" value="Genomic_DNA"/>
</dbReference>
<evidence type="ECO:0000256" key="1">
    <source>
        <dbReference type="SAM" id="SignalP"/>
    </source>
</evidence>
<dbReference type="Proteomes" id="UP000001492">
    <property type="component" value="Chromosome 1"/>
</dbReference>
<keyword evidence="3" id="KW-1185">Reference proteome</keyword>
<evidence type="ECO:0000313" key="3">
    <source>
        <dbReference type="Proteomes" id="UP000001492"/>
    </source>
</evidence>
<feature type="signal peptide" evidence="1">
    <location>
        <begin position="1"/>
        <end position="21"/>
    </location>
</feature>
<feature type="chain" id="PRO_5003226685" description="UrcA family protein" evidence="1">
    <location>
        <begin position="22"/>
        <end position="125"/>
    </location>
</feature>
<dbReference type="RefSeq" id="WP_013478087.1">
    <property type="nucleotide sequence ID" value="NC_014816.1"/>
</dbReference>
<accession>E8RQZ0</accession>
<sequence>MSRRLALSALLAFLTPMSAHADTAFNDAVLRYEINMKNVEVQVTGAATQAQLGQDAAACAALKEAIKSYDYALGSLDMAEKAPANPADKPRPTKEQFETARQDIRDKKAMFAPIVEESCNRAKVK</sequence>